<keyword evidence="3" id="KW-1185">Reference proteome</keyword>
<dbReference type="EMBL" id="CM026430">
    <property type="protein sequence ID" value="KAG0561359.1"/>
    <property type="molecule type" value="Genomic_DNA"/>
</dbReference>
<keyword evidence="1" id="KW-0472">Membrane</keyword>
<keyword evidence="1" id="KW-0812">Transmembrane</keyword>
<protein>
    <submittedName>
        <fullName evidence="2">Uncharacterized protein</fullName>
    </submittedName>
</protein>
<proteinExistence type="predicted"/>
<gene>
    <name evidence="2" type="ORF">KC19_9G058600</name>
</gene>
<keyword evidence="1" id="KW-1133">Transmembrane helix</keyword>
<name>A0A8T0GSL7_CERPU</name>
<evidence type="ECO:0000256" key="1">
    <source>
        <dbReference type="SAM" id="Phobius"/>
    </source>
</evidence>
<sequence length="55" mass="6364">MRTRNQRVGTSATSAYFIMATLCLCYQSFTLSTLLWPRTQMTLRGFLHMSCPTRN</sequence>
<evidence type="ECO:0000313" key="3">
    <source>
        <dbReference type="Proteomes" id="UP000822688"/>
    </source>
</evidence>
<evidence type="ECO:0000313" key="2">
    <source>
        <dbReference type="EMBL" id="KAG0561359.1"/>
    </source>
</evidence>
<dbReference type="AlphaFoldDB" id="A0A8T0GSL7"/>
<dbReference type="Proteomes" id="UP000822688">
    <property type="component" value="Chromosome 9"/>
</dbReference>
<accession>A0A8T0GSL7</accession>
<organism evidence="2 3">
    <name type="scientific">Ceratodon purpureus</name>
    <name type="common">Fire moss</name>
    <name type="synonym">Dicranum purpureum</name>
    <dbReference type="NCBI Taxonomy" id="3225"/>
    <lineage>
        <taxon>Eukaryota</taxon>
        <taxon>Viridiplantae</taxon>
        <taxon>Streptophyta</taxon>
        <taxon>Embryophyta</taxon>
        <taxon>Bryophyta</taxon>
        <taxon>Bryophytina</taxon>
        <taxon>Bryopsida</taxon>
        <taxon>Dicranidae</taxon>
        <taxon>Pseudoditrichales</taxon>
        <taxon>Ditrichaceae</taxon>
        <taxon>Ceratodon</taxon>
    </lineage>
</organism>
<reference evidence="2" key="1">
    <citation type="submission" date="2020-06" db="EMBL/GenBank/DDBJ databases">
        <title>WGS assembly of Ceratodon purpureus strain R40.</title>
        <authorList>
            <person name="Carey S.B."/>
            <person name="Jenkins J."/>
            <person name="Shu S."/>
            <person name="Lovell J.T."/>
            <person name="Sreedasyam A."/>
            <person name="Maumus F."/>
            <person name="Tiley G.P."/>
            <person name="Fernandez-Pozo N."/>
            <person name="Barry K."/>
            <person name="Chen C."/>
            <person name="Wang M."/>
            <person name="Lipzen A."/>
            <person name="Daum C."/>
            <person name="Saski C.A."/>
            <person name="Payton A.C."/>
            <person name="Mcbreen J.C."/>
            <person name="Conrad R.E."/>
            <person name="Kollar L.M."/>
            <person name="Olsson S."/>
            <person name="Huttunen S."/>
            <person name="Landis J.B."/>
            <person name="Wickett N.J."/>
            <person name="Johnson M.G."/>
            <person name="Rensing S.A."/>
            <person name="Grimwood J."/>
            <person name="Schmutz J."/>
            <person name="Mcdaniel S.F."/>
        </authorList>
    </citation>
    <scope>NUCLEOTIDE SEQUENCE</scope>
    <source>
        <strain evidence="2">R40</strain>
    </source>
</reference>
<comment type="caution">
    <text evidence="2">The sequence shown here is derived from an EMBL/GenBank/DDBJ whole genome shotgun (WGS) entry which is preliminary data.</text>
</comment>
<feature type="transmembrane region" description="Helical" evidence="1">
    <location>
        <begin position="15"/>
        <end position="36"/>
    </location>
</feature>